<dbReference type="SUPFAM" id="SSF103473">
    <property type="entry name" value="MFS general substrate transporter"/>
    <property type="match status" value="1"/>
</dbReference>
<comment type="subcellular location">
    <subcellularLocation>
        <location evidence="1">Membrane</location>
        <topology evidence="1">Multi-pass membrane protein</topology>
    </subcellularLocation>
</comment>
<evidence type="ECO:0000259" key="7">
    <source>
        <dbReference type="PROSITE" id="PS50850"/>
    </source>
</evidence>
<protein>
    <submittedName>
        <fullName evidence="8">Glycerophosphodiester transporter</fullName>
    </submittedName>
</protein>
<evidence type="ECO:0000256" key="6">
    <source>
        <dbReference type="SAM" id="Phobius"/>
    </source>
</evidence>
<dbReference type="RefSeq" id="XP_013020299.1">
    <property type="nucleotide sequence ID" value="XM_013164845.1"/>
</dbReference>
<feature type="compositionally biased region" description="Basic and acidic residues" evidence="5">
    <location>
        <begin position="1"/>
        <end position="10"/>
    </location>
</feature>
<feature type="domain" description="Major facilitator superfamily (MFS) profile" evidence="7">
    <location>
        <begin position="34"/>
        <end position="421"/>
    </location>
</feature>
<feature type="transmembrane region" description="Helical" evidence="6">
    <location>
        <begin position="339"/>
        <end position="360"/>
    </location>
</feature>
<evidence type="ECO:0000313" key="9">
    <source>
        <dbReference type="Proteomes" id="UP000016088"/>
    </source>
</evidence>
<keyword evidence="3 6" id="KW-1133">Transmembrane helix</keyword>
<accession>S9PUM4</accession>
<evidence type="ECO:0000313" key="8">
    <source>
        <dbReference type="EMBL" id="EPX71677.1"/>
    </source>
</evidence>
<evidence type="ECO:0000256" key="3">
    <source>
        <dbReference type="ARBA" id="ARBA00022989"/>
    </source>
</evidence>
<dbReference type="AlphaFoldDB" id="S9PUM4"/>
<gene>
    <name evidence="8" type="ORF">SOCG_01892</name>
</gene>
<dbReference type="Proteomes" id="UP000016088">
    <property type="component" value="Unassembled WGS sequence"/>
</dbReference>
<feature type="transmembrane region" description="Helical" evidence="6">
    <location>
        <begin position="105"/>
        <end position="124"/>
    </location>
</feature>
<dbReference type="GeneID" id="25030872"/>
<dbReference type="PANTHER" id="PTHR23508:SF10">
    <property type="entry name" value="CARBOXYLIC ACID TRANSPORTER PROTEIN HOMOLOG"/>
    <property type="match status" value="1"/>
</dbReference>
<dbReference type="OMA" id="CASSIRG"/>
<dbReference type="Pfam" id="PF00083">
    <property type="entry name" value="Sugar_tr"/>
    <property type="match status" value="1"/>
</dbReference>
<evidence type="ECO:0000256" key="2">
    <source>
        <dbReference type="ARBA" id="ARBA00022692"/>
    </source>
</evidence>
<dbReference type="PANTHER" id="PTHR23508">
    <property type="entry name" value="CARBOXYLIC ACID TRANSPORTER PROTEIN HOMOLOG"/>
    <property type="match status" value="1"/>
</dbReference>
<keyword evidence="9" id="KW-1185">Reference proteome</keyword>
<proteinExistence type="predicted"/>
<feature type="transmembrane region" description="Helical" evidence="6">
    <location>
        <begin position="297"/>
        <end position="318"/>
    </location>
</feature>
<reference evidence="8 9" key="1">
    <citation type="journal article" date="2011" name="Science">
        <title>Comparative functional genomics of the fission yeasts.</title>
        <authorList>
            <person name="Rhind N."/>
            <person name="Chen Z."/>
            <person name="Yassour M."/>
            <person name="Thompson D.A."/>
            <person name="Haas B.J."/>
            <person name="Habib N."/>
            <person name="Wapinski I."/>
            <person name="Roy S."/>
            <person name="Lin M.F."/>
            <person name="Heiman D.I."/>
            <person name="Young S.K."/>
            <person name="Furuya K."/>
            <person name="Guo Y."/>
            <person name="Pidoux A."/>
            <person name="Chen H.M."/>
            <person name="Robbertse B."/>
            <person name="Goldberg J.M."/>
            <person name="Aoki K."/>
            <person name="Bayne E.H."/>
            <person name="Berlin A.M."/>
            <person name="Desjardins C.A."/>
            <person name="Dobbs E."/>
            <person name="Dukaj L."/>
            <person name="Fan L."/>
            <person name="FitzGerald M.G."/>
            <person name="French C."/>
            <person name="Gujja S."/>
            <person name="Hansen K."/>
            <person name="Keifenheim D."/>
            <person name="Levin J.Z."/>
            <person name="Mosher R.A."/>
            <person name="Mueller C.A."/>
            <person name="Pfiffner J."/>
            <person name="Priest M."/>
            <person name="Russ C."/>
            <person name="Smialowska A."/>
            <person name="Swoboda P."/>
            <person name="Sykes S.M."/>
            <person name="Vaughn M."/>
            <person name="Vengrova S."/>
            <person name="Yoder R."/>
            <person name="Zeng Q."/>
            <person name="Allshire R."/>
            <person name="Baulcombe D."/>
            <person name="Birren B.W."/>
            <person name="Brown W."/>
            <person name="Ekwall K."/>
            <person name="Kellis M."/>
            <person name="Leatherwood J."/>
            <person name="Levin H."/>
            <person name="Margalit H."/>
            <person name="Martienssen R."/>
            <person name="Nieduszynski C.A."/>
            <person name="Spatafora J.W."/>
            <person name="Friedman N."/>
            <person name="Dalgaard J.Z."/>
            <person name="Baumann P."/>
            <person name="Niki H."/>
            <person name="Regev A."/>
            <person name="Nusbaum C."/>
        </authorList>
    </citation>
    <scope>NUCLEOTIDE SEQUENCE [LARGE SCALE GENOMIC DNA]</scope>
    <source>
        <strain evidence="9">yFS286</strain>
    </source>
</reference>
<dbReference type="OrthoDB" id="2261376at2759"/>
<keyword evidence="2 6" id="KW-0812">Transmembrane</keyword>
<dbReference type="GO" id="GO:0005886">
    <property type="term" value="C:plasma membrane"/>
    <property type="evidence" value="ECO:0007669"/>
    <property type="project" value="TreeGrafter"/>
</dbReference>
<feature type="region of interest" description="Disordered" evidence="5">
    <location>
        <begin position="1"/>
        <end position="20"/>
    </location>
</feature>
<dbReference type="InterPro" id="IPR005828">
    <property type="entry name" value="MFS_sugar_transport-like"/>
</dbReference>
<feature type="transmembrane region" description="Helical" evidence="6">
    <location>
        <begin position="254"/>
        <end position="277"/>
    </location>
</feature>
<dbReference type="HOGENOM" id="CLU_001265_46_12_1"/>
<dbReference type="Gene3D" id="1.20.1250.20">
    <property type="entry name" value="MFS general substrate transporter like domains"/>
    <property type="match status" value="2"/>
</dbReference>
<name>S9PUM4_SCHOY</name>
<dbReference type="PROSITE" id="PS50850">
    <property type="entry name" value="MFS"/>
    <property type="match status" value="1"/>
</dbReference>
<dbReference type="InterPro" id="IPR036259">
    <property type="entry name" value="MFS_trans_sf"/>
</dbReference>
<dbReference type="EMBL" id="KE503208">
    <property type="protein sequence ID" value="EPX71677.1"/>
    <property type="molecule type" value="Genomic_DNA"/>
</dbReference>
<evidence type="ECO:0000256" key="1">
    <source>
        <dbReference type="ARBA" id="ARBA00004141"/>
    </source>
</evidence>
<dbReference type="GO" id="GO:0046943">
    <property type="term" value="F:carboxylic acid transmembrane transporter activity"/>
    <property type="evidence" value="ECO:0007669"/>
    <property type="project" value="TreeGrafter"/>
</dbReference>
<feature type="transmembrane region" description="Helical" evidence="6">
    <location>
        <begin position="136"/>
        <end position="158"/>
    </location>
</feature>
<evidence type="ECO:0000256" key="5">
    <source>
        <dbReference type="SAM" id="MobiDB-lite"/>
    </source>
</evidence>
<evidence type="ECO:0000256" key="4">
    <source>
        <dbReference type="ARBA" id="ARBA00023136"/>
    </source>
</evidence>
<sequence>MSKKDSKVLEDENSSTAQSEDSNTYYNTWKQYVEVAVCGTALLSDGYCMSSIGTVLTILKKLYPKEIKAHHTIKKISMIAYVGTIVGQLLFGVFSDALGRKAGMVASSAFLVVATALCTGAYGYHGSISGMMQALIAYRFFLGIGIGAEFVCGSISASESSTEIRSGLRHALFVIVTDTATCIGHILGALIPYIWACIFGDKHLRIVWRLSIGCGIVIPIFFLILRIRMKEIKTYVSHRVSVRRIPWILAIRMYGIRLVLLSMIWFANGLIISAFSLYSSTIIKGVILPKDASMARIFGWTVLTQSFSLPGSLMGAYFSDVIGPKLLASKTSPTAIRGLYCGIAVTVGRLGSIVGIYVFGGDQLQRYFYAASGIAIFIVFISCFLPNVDQSCVGLEDDRFFEACRVEGVHPDLRKNIDYAN</sequence>
<feature type="transmembrane region" description="Helical" evidence="6">
    <location>
        <begin position="78"/>
        <end position="98"/>
    </location>
</feature>
<feature type="transmembrane region" description="Helical" evidence="6">
    <location>
        <begin position="170"/>
        <end position="194"/>
    </location>
</feature>
<dbReference type="VEuPathDB" id="FungiDB:SOCG_01892"/>
<feature type="transmembrane region" description="Helical" evidence="6">
    <location>
        <begin position="366"/>
        <end position="385"/>
    </location>
</feature>
<organism evidence="8 9">
    <name type="scientific">Schizosaccharomyces octosporus (strain yFS286)</name>
    <name type="common">Fission yeast</name>
    <name type="synonym">Octosporomyces octosporus</name>
    <dbReference type="NCBI Taxonomy" id="483514"/>
    <lineage>
        <taxon>Eukaryota</taxon>
        <taxon>Fungi</taxon>
        <taxon>Dikarya</taxon>
        <taxon>Ascomycota</taxon>
        <taxon>Taphrinomycotina</taxon>
        <taxon>Schizosaccharomycetes</taxon>
        <taxon>Schizosaccharomycetales</taxon>
        <taxon>Schizosaccharomycetaceae</taxon>
        <taxon>Schizosaccharomyces</taxon>
    </lineage>
</organism>
<dbReference type="InterPro" id="IPR020846">
    <property type="entry name" value="MFS_dom"/>
</dbReference>
<dbReference type="eggNOG" id="KOG0252">
    <property type="taxonomic scope" value="Eukaryota"/>
</dbReference>
<feature type="transmembrane region" description="Helical" evidence="6">
    <location>
        <begin position="206"/>
        <end position="225"/>
    </location>
</feature>
<keyword evidence="4 6" id="KW-0472">Membrane</keyword>